<evidence type="ECO:0000259" key="1">
    <source>
        <dbReference type="PROSITE" id="PS50943"/>
    </source>
</evidence>
<dbReference type="Proteomes" id="UP001261624">
    <property type="component" value="Unassembled WGS sequence"/>
</dbReference>
<keyword evidence="3" id="KW-1185">Reference proteome</keyword>
<name>A0ABU3E1W4_9FLAO</name>
<accession>A0ABU3E1W4</accession>
<dbReference type="SMART" id="SM00530">
    <property type="entry name" value="HTH_XRE"/>
    <property type="match status" value="1"/>
</dbReference>
<feature type="domain" description="HTH cro/C1-type" evidence="1">
    <location>
        <begin position="14"/>
        <end position="68"/>
    </location>
</feature>
<proteinExistence type="predicted"/>
<dbReference type="RefSeq" id="WP_311684002.1">
    <property type="nucleotide sequence ID" value="NZ_JAVRHM010000009.1"/>
</dbReference>
<dbReference type="SUPFAM" id="SSF47413">
    <property type="entry name" value="lambda repressor-like DNA-binding domains"/>
    <property type="match status" value="1"/>
</dbReference>
<dbReference type="Gene3D" id="1.10.260.40">
    <property type="entry name" value="lambda repressor-like DNA-binding domains"/>
    <property type="match status" value="1"/>
</dbReference>
<organism evidence="2 3">
    <name type="scientific">Autumnicola patrickiae</name>
    <dbReference type="NCBI Taxonomy" id="3075591"/>
    <lineage>
        <taxon>Bacteria</taxon>
        <taxon>Pseudomonadati</taxon>
        <taxon>Bacteroidota</taxon>
        <taxon>Flavobacteriia</taxon>
        <taxon>Flavobacteriales</taxon>
        <taxon>Flavobacteriaceae</taxon>
        <taxon>Autumnicola</taxon>
    </lineage>
</organism>
<gene>
    <name evidence="2" type="ORF">RM549_09210</name>
</gene>
<comment type="caution">
    <text evidence="2">The sequence shown here is derived from an EMBL/GenBank/DDBJ whole genome shotgun (WGS) entry which is preliminary data.</text>
</comment>
<reference evidence="2 3" key="1">
    <citation type="submission" date="2023-09" db="EMBL/GenBank/DDBJ databases">
        <authorList>
            <person name="Rey-Velasco X."/>
        </authorList>
    </citation>
    <scope>NUCLEOTIDE SEQUENCE [LARGE SCALE GENOMIC DNA]</scope>
    <source>
        <strain evidence="2 3">F188</strain>
    </source>
</reference>
<dbReference type="Pfam" id="PF01381">
    <property type="entry name" value="HTH_3"/>
    <property type="match status" value="1"/>
</dbReference>
<dbReference type="PROSITE" id="PS50943">
    <property type="entry name" value="HTH_CROC1"/>
    <property type="match status" value="1"/>
</dbReference>
<protein>
    <submittedName>
        <fullName evidence="2">Helix-turn-helix transcriptional regulator</fullName>
    </submittedName>
</protein>
<dbReference type="InterPro" id="IPR010982">
    <property type="entry name" value="Lambda_DNA-bd_dom_sf"/>
</dbReference>
<dbReference type="InterPro" id="IPR001387">
    <property type="entry name" value="Cro/C1-type_HTH"/>
</dbReference>
<evidence type="ECO:0000313" key="2">
    <source>
        <dbReference type="EMBL" id="MDT0689961.1"/>
    </source>
</evidence>
<sequence>MEEWNRNNPIAEYVREQRKASKMTQTELSDLTGVGLRFVRDLEQGKPNLMTDKVNQILLFFGSTLKPQPID</sequence>
<dbReference type="CDD" id="cd00093">
    <property type="entry name" value="HTH_XRE"/>
    <property type="match status" value="1"/>
</dbReference>
<dbReference type="EMBL" id="JAVRHM010000009">
    <property type="protein sequence ID" value="MDT0689961.1"/>
    <property type="molecule type" value="Genomic_DNA"/>
</dbReference>
<evidence type="ECO:0000313" key="3">
    <source>
        <dbReference type="Proteomes" id="UP001261624"/>
    </source>
</evidence>